<keyword evidence="3" id="KW-1185">Reference proteome</keyword>
<proteinExistence type="predicted"/>
<evidence type="ECO:0000313" key="3">
    <source>
        <dbReference type="Proteomes" id="UP000800040"/>
    </source>
</evidence>
<accession>A0A6A5KIM9</accession>
<feature type="region of interest" description="Disordered" evidence="1">
    <location>
        <begin position="76"/>
        <end position="145"/>
    </location>
</feature>
<dbReference type="AlphaFoldDB" id="A0A6A5KIM9"/>
<name>A0A6A5KIM9_9PLEO</name>
<protein>
    <submittedName>
        <fullName evidence="2">Uncharacterized protein</fullName>
    </submittedName>
</protein>
<gene>
    <name evidence="2" type="ORF">BDW02DRAFT_629223</name>
</gene>
<feature type="compositionally biased region" description="Basic residues" evidence="1">
    <location>
        <begin position="107"/>
        <end position="119"/>
    </location>
</feature>
<reference evidence="2" key="1">
    <citation type="submission" date="2020-01" db="EMBL/GenBank/DDBJ databases">
        <authorList>
            <consortium name="DOE Joint Genome Institute"/>
            <person name="Haridas S."/>
            <person name="Albert R."/>
            <person name="Binder M."/>
            <person name="Bloem J."/>
            <person name="Labutti K."/>
            <person name="Salamov A."/>
            <person name="Andreopoulos B."/>
            <person name="Baker S.E."/>
            <person name="Barry K."/>
            <person name="Bills G."/>
            <person name="Bluhm B.H."/>
            <person name="Cannon C."/>
            <person name="Castanera R."/>
            <person name="Culley D.E."/>
            <person name="Daum C."/>
            <person name="Ezra D."/>
            <person name="Gonzalez J.B."/>
            <person name="Henrissat B."/>
            <person name="Kuo A."/>
            <person name="Liang C."/>
            <person name="Lipzen A."/>
            <person name="Lutzoni F."/>
            <person name="Magnuson J."/>
            <person name="Mondo S."/>
            <person name="Nolan M."/>
            <person name="Ohm R."/>
            <person name="Pangilinan J."/>
            <person name="Park H.-J."/>
            <person name="Ramirez L."/>
            <person name="Alfaro M."/>
            <person name="Sun H."/>
            <person name="Tritt A."/>
            <person name="Yoshinaga Y."/>
            <person name="Zwiers L.-H."/>
            <person name="Turgeon B.G."/>
            <person name="Goodwin S.B."/>
            <person name="Spatafora J.W."/>
            <person name="Crous P.W."/>
            <person name="Grigoriev I.V."/>
        </authorList>
    </citation>
    <scope>NUCLEOTIDE SEQUENCE</scope>
    <source>
        <strain evidence="2">P77</strain>
    </source>
</reference>
<feature type="region of interest" description="Disordered" evidence="1">
    <location>
        <begin position="1"/>
        <end position="27"/>
    </location>
</feature>
<dbReference type="Proteomes" id="UP000800040">
    <property type="component" value="Unassembled WGS sequence"/>
</dbReference>
<sequence length="235" mass="26830">MAVNPFWESPTYTSPKRLPKKKHRPPLGALHAAARRLDLINSKISDYKVPAYIDLLSDDGEDPDIAAAELTAKRISARRQTLSSKQRAKRRPLVSDSEDTDTLSTNRARRSTTHIRQHTIGRDQSLSRNDSHASNTIDKRKTRHATQDLEAEIEDLEIDMVGWYELDARLGRPKRKVWRVVDTEDEAPLRKDGNGYLDCVLSLGGGSSDDKLDSEGRVRSAKRRRRQRVRGWRVR</sequence>
<organism evidence="2 3">
    <name type="scientific">Decorospora gaudefroyi</name>
    <dbReference type="NCBI Taxonomy" id="184978"/>
    <lineage>
        <taxon>Eukaryota</taxon>
        <taxon>Fungi</taxon>
        <taxon>Dikarya</taxon>
        <taxon>Ascomycota</taxon>
        <taxon>Pezizomycotina</taxon>
        <taxon>Dothideomycetes</taxon>
        <taxon>Pleosporomycetidae</taxon>
        <taxon>Pleosporales</taxon>
        <taxon>Pleosporineae</taxon>
        <taxon>Pleosporaceae</taxon>
        <taxon>Decorospora</taxon>
    </lineage>
</organism>
<dbReference type="EMBL" id="ML975280">
    <property type="protein sequence ID" value="KAF1835960.1"/>
    <property type="molecule type" value="Genomic_DNA"/>
</dbReference>
<feature type="compositionally biased region" description="Polar residues" evidence="1">
    <location>
        <begin position="122"/>
        <end position="136"/>
    </location>
</feature>
<evidence type="ECO:0000256" key="1">
    <source>
        <dbReference type="SAM" id="MobiDB-lite"/>
    </source>
</evidence>
<evidence type="ECO:0000313" key="2">
    <source>
        <dbReference type="EMBL" id="KAF1835960.1"/>
    </source>
</evidence>